<dbReference type="SUPFAM" id="SSF51182">
    <property type="entry name" value="RmlC-like cupins"/>
    <property type="match status" value="1"/>
</dbReference>
<dbReference type="InterPro" id="IPR011051">
    <property type="entry name" value="RmlC_Cupin_sf"/>
</dbReference>
<dbReference type="Gene3D" id="2.60.120.10">
    <property type="entry name" value="Jelly Rolls"/>
    <property type="match status" value="1"/>
</dbReference>
<protein>
    <submittedName>
        <fullName evidence="2">Cupin domain-containing protein</fullName>
    </submittedName>
</protein>
<evidence type="ECO:0000313" key="2">
    <source>
        <dbReference type="EMBL" id="PMP71196.1"/>
    </source>
</evidence>
<name>A0A2J6WLC0_9BACT</name>
<evidence type="ECO:0000259" key="1">
    <source>
        <dbReference type="Pfam" id="PF07883"/>
    </source>
</evidence>
<dbReference type="CDD" id="cd02222">
    <property type="entry name" value="cupin_TM1459-like"/>
    <property type="match status" value="1"/>
</dbReference>
<dbReference type="Pfam" id="PF07883">
    <property type="entry name" value="Cupin_2"/>
    <property type="match status" value="1"/>
</dbReference>
<dbReference type="InterPro" id="IPR014710">
    <property type="entry name" value="RmlC-like_jellyroll"/>
</dbReference>
<organism evidence="2 3">
    <name type="scientific">Thermodesulfovibrio aggregans</name>
    <dbReference type="NCBI Taxonomy" id="86166"/>
    <lineage>
        <taxon>Bacteria</taxon>
        <taxon>Pseudomonadati</taxon>
        <taxon>Nitrospirota</taxon>
        <taxon>Thermodesulfovibrionia</taxon>
        <taxon>Thermodesulfovibrionales</taxon>
        <taxon>Thermodesulfovibrionaceae</taxon>
        <taxon>Thermodesulfovibrio</taxon>
    </lineage>
</organism>
<proteinExistence type="predicted"/>
<reference evidence="2 3" key="1">
    <citation type="submission" date="2018-01" db="EMBL/GenBank/DDBJ databases">
        <title>Metagenomic assembled genomes from two thermal pools in the Uzon Caldera, Kamchatka, Russia.</title>
        <authorList>
            <person name="Wilkins L."/>
            <person name="Ettinger C."/>
        </authorList>
    </citation>
    <scope>NUCLEOTIDE SEQUENCE [LARGE SCALE GENOMIC DNA]</scope>
    <source>
        <strain evidence="2">ZAV-04</strain>
    </source>
</reference>
<dbReference type="InterPro" id="IPR013096">
    <property type="entry name" value="Cupin_2"/>
</dbReference>
<sequence>MDKKKKQQKYLCELPSVKKIKKSKIIRFKNGAWQGIKSLPYKDKKGNWISIERFPLIKSDSIKFELRYFEIAPGGCSSLEYHKHSHVVICLKGKGKVRLGKKNYILKYLDILYIAPNEIHQLINPFKEPFGFLCIVDSQRDKPVEINE</sequence>
<gene>
    <name evidence="2" type="ORF">C0186_04040</name>
</gene>
<accession>A0A2J6WLC0</accession>
<dbReference type="EMBL" id="PNIO01000033">
    <property type="protein sequence ID" value="PMP71196.1"/>
    <property type="molecule type" value="Genomic_DNA"/>
</dbReference>
<comment type="caution">
    <text evidence="2">The sequence shown here is derived from an EMBL/GenBank/DDBJ whole genome shotgun (WGS) entry which is preliminary data.</text>
</comment>
<evidence type="ECO:0000313" key="3">
    <source>
        <dbReference type="Proteomes" id="UP000242288"/>
    </source>
</evidence>
<dbReference type="Proteomes" id="UP000242288">
    <property type="component" value="Unassembled WGS sequence"/>
</dbReference>
<dbReference type="AlphaFoldDB" id="A0A2J6WLC0"/>
<feature type="domain" description="Cupin type-2" evidence="1">
    <location>
        <begin position="68"/>
        <end position="136"/>
    </location>
</feature>